<dbReference type="Proteomes" id="UP001596071">
    <property type="component" value="Unassembled WGS sequence"/>
</dbReference>
<protein>
    <submittedName>
        <fullName evidence="2">Uncharacterized protein</fullName>
    </submittedName>
</protein>
<name>A0ABW0TVB5_9BACL</name>
<accession>A0ABW0TVB5</accession>
<gene>
    <name evidence="2" type="ORF">ACFPTP_05625</name>
</gene>
<evidence type="ECO:0000313" key="2">
    <source>
        <dbReference type="EMBL" id="MFC5602692.1"/>
    </source>
</evidence>
<feature type="region of interest" description="Disordered" evidence="1">
    <location>
        <begin position="1"/>
        <end position="41"/>
    </location>
</feature>
<keyword evidence="3" id="KW-1185">Reference proteome</keyword>
<feature type="compositionally biased region" description="Basic and acidic residues" evidence="1">
    <location>
        <begin position="32"/>
        <end position="41"/>
    </location>
</feature>
<dbReference type="EMBL" id="JBHSNP010000010">
    <property type="protein sequence ID" value="MFC5602692.1"/>
    <property type="molecule type" value="Genomic_DNA"/>
</dbReference>
<evidence type="ECO:0000256" key="1">
    <source>
        <dbReference type="SAM" id="MobiDB-lite"/>
    </source>
</evidence>
<evidence type="ECO:0000313" key="3">
    <source>
        <dbReference type="Proteomes" id="UP001596071"/>
    </source>
</evidence>
<comment type="caution">
    <text evidence="2">The sequence shown here is derived from an EMBL/GenBank/DDBJ whole genome shotgun (WGS) entry which is preliminary data.</text>
</comment>
<reference evidence="3" key="1">
    <citation type="journal article" date="2019" name="Int. J. Syst. Evol. Microbiol.">
        <title>The Global Catalogue of Microorganisms (GCM) 10K type strain sequencing project: providing services to taxonomists for standard genome sequencing and annotation.</title>
        <authorList>
            <consortium name="The Broad Institute Genomics Platform"/>
            <consortium name="The Broad Institute Genome Sequencing Center for Infectious Disease"/>
            <person name="Wu L."/>
            <person name="Ma J."/>
        </authorList>
    </citation>
    <scope>NUCLEOTIDE SEQUENCE [LARGE SCALE GENOMIC DNA]</scope>
    <source>
        <strain evidence="3">KACC 11299</strain>
    </source>
</reference>
<dbReference type="RefSeq" id="WP_381442868.1">
    <property type="nucleotide sequence ID" value="NZ_JBHSNP010000010.1"/>
</dbReference>
<proteinExistence type="predicted"/>
<sequence length="41" mass="4410">MVKHKGGKVGKAAAILSSPKSTKKQKSNAGKILKDHQDKEH</sequence>
<organism evidence="2 3">
    <name type="scientific">Sporosarcina koreensis</name>
    <dbReference type="NCBI Taxonomy" id="334735"/>
    <lineage>
        <taxon>Bacteria</taxon>
        <taxon>Bacillati</taxon>
        <taxon>Bacillota</taxon>
        <taxon>Bacilli</taxon>
        <taxon>Bacillales</taxon>
        <taxon>Caryophanaceae</taxon>
        <taxon>Sporosarcina</taxon>
    </lineage>
</organism>